<dbReference type="OrthoDB" id="109589at2"/>
<dbReference type="Gene3D" id="3.40.50.720">
    <property type="entry name" value="NAD(P)-binding Rossmann-like Domain"/>
    <property type="match status" value="1"/>
</dbReference>
<keyword evidence="2" id="KW-1185">Reference proteome</keyword>
<reference evidence="1 2" key="1">
    <citation type="submission" date="2018-07" db="EMBL/GenBank/DDBJ databases">
        <title>Halioglobus sp. genome submission.</title>
        <authorList>
            <person name="Ye M.-Q."/>
            <person name="Du Z.-J."/>
        </authorList>
    </citation>
    <scope>NUCLEOTIDE SEQUENCE [LARGE SCALE GENOMIC DNA]</scope>
    <source>
        <strain evidence="1 2">U0301</strain>
    </source>
</reference>
<dbReference type="PANTHER" id="PTHR44656">
    <property type="entry name" value="DEHYDROGENASE/REDUCTASE SDR FAMILY MEMBER 12"/>
    <property type="match status" value="1"/>
</dbReference>
<evidence type="ECO:0000313" key="1">
    <source>
        <dbReference type="EMBL" id="RLQ21140.1"/>
    </source>
</evidence>
<sequence length="338" mass="37036">MRSSTLNLQQLRKIAVFYSRFTPSFSAIGYYARRPFWQNVPLQAEGKTWLVTGASGGIGGEVVRQVAGAGGRVLAVARNQGKLDALVQSLEKDAAALVVPMVCDLSLMRDTARLVRQLAAVGEKIDVLVNNVGILQAQLSVTEENLELSFATNLLNHFLLTEGVISNDTLASDAVVVNVSSGGMYNQPLRLDMMNNQSATYSGVVAYGQHKRAQVALTDYWRRSAHTGQRTFYVMHPGWSDTGGVRTGMPRFRKILKSVLRDELQGADTILWLASKRPAQPHNDLIWFDRKIRPAHIYAHTSVNQDSPEALADYLAGFCSEFTGVEAPSTSAALRAVQ</sequence>
<dbReference type="InterPro" id="IPR002347">
    <property type="entry name" value="SDR_fam"/>
</dbReference>
<dbReference type="Pfam" id="PF00106">
    <property type="entry name" value="adh_short"/>
    <property type="match status" value="1"/>
</dbReference>
<dbReference type="PANTHER" id="PTHR44656:SF7">
    <property type="entry name" value="DEHYDROGENASE_REDUCTASE SDR FAMILY MEMBER 12"/>
    <property type="match status" value="1"/>
</dbReference>
<proteinExistence type="predicted"/>
<dbReference type="InterPro" id="IPR052992">
    <property type="entry name" value="SDR_member_12"/>
</dbReference>
<evidence type="ECO:0000313" key="2">
    <source>
        <dbReference type="Proteomes" id="UP000265509"/>
    </source>
</evidence>
<dbReference type="Proteomes" id="UP000265509">
    <property type="component" value="Unassembled WGS sequence"/>
</dbReference>
<dbReference type="InterPro" id="IPR036291">
    <property type="entry name" value="NAD(P)-bd_dom_sf"/>
</dbReference>
<dbReference type="AlphaFoldDB" id="A0A3L7DX30"/>
<dbReference type="EMBL" id="QRAN01000015">
    <property type="protein sequence ID" value="RLQ21140.1"/>
    <property type="molecule type" value="Genomic_DNA"/>
</dbReference>
<name>A0A3L7DX30_9GAMM</name>
<comment type="caution">
    <text evidence="1">The sequence shown here is derived from an EMBL/GenBank/DDBJ whole genome shotgun (WGS) entry which is preliminary data.</text>
</comment>
<dbReference type="SUPFAM" id="SSF51735">
    <property type="entry name" value="NAD(P)-binding Rossmann-fold domains"/>
    <property type="match status" value="1"/>
</dbReference>
<accession>A0A3L7DX30</accession>
<gene>
    <name evidence="1" type="ORF">DWB85_13710</name>
</gene>
<dbReference type="PRINTS" id="PR00081">
    <property type="entry name" value="GDHRDH"/>
</dbReference>
<protein>
    <submittedName>
        <fullName evidence="1">SDR family NAD(P)-dependent oxidoreductase</fullName>
    </submittedName>
</protein>
<organism evidence="1 2">
    <name type="scientific">Seongchinamella sediminis</name>
    <dbReference type="NCBI Taxonomy" id="2283635"/>
    <lineage>
        <taxon>Bacteria</taxon>
        <taxon>Pseudomonadati</taxon>
        <taxon>Pseudomonadota</taxon>
        <taxon>Gammaproteobacteria</taxon>
        <taxon>Cellvibrionales</taxon>
        <taxon>Halieaceae</taxon>
        <taxon>Seongchinamella</taxon>
    </lineage>
</organism>